<evidence type="ECO:0000313" key="3">
    <source>
        <dbReference type="EMBL" id="MCW7552268.1"/>
    </source>
</evidence>
<comment type="caution">
    <text evidence="3">The sequence shown here is derived from an EMBL/GenBank/DDBJ whole genome shotgun (WGS) entry which is preliminary data.</text>
</comment>
<feature type="region of interest" description="Disordered" evidence="2">
    <location>
        <begin position="1"/>
        <end position="54"/>
    </location>
</feature>
<accession>A0ABT3MT45</accession>
<sequence>MKESLSGCQSSQVPDTEDPRNMASTLKRRRLSSAGDLHERKRNQNSQNSQSGAMVPVERGNKIVFLEQNDLWFLQEAIRLNAQMIAQDAENAVLSQKINEWREQYQIPYPYSVRSSEEGIDDQSETRGQSHFFLYQHYKALYEQMQQVRQALENDLLRVEDQVEGIESFIMQLEVSEAELPEVQDQCDF</sequence>
<organism evidence="3 4">
    <name type="scientific">Endozoicomonas gorgoniicola</name>
    <dbReference type="NCBI Taxonomy" id="1234144"/>
    <lineage>
        <taxon>Bacteria</taxon>
        <taxon>Pseudomonadati</taxon>
        <taxon>Pseudomonadota</taxon>
        <taxon>Gammaproteobacteria</taxon>
        <taxon>Oceanospirillales</taxon>
        <taxon>Endozoicomonadaceae</taxon>
        <taxon>Endozoicomonas</taxon>
    </lineage>
</organism>
<evidence type="ECO:0000256" key="1">
    <source>
        <dbReference type="SAM" id="Coils"/>
    </source>
</evidence>
<dbReference type="EMBL" id="JAPFCC010000001">
    <property type="protein sequence ID" value="MCW7552268.1"/>
    <property type="molecule type" value="Genomic_DNA"/>
</dbReference>
<proteinExistence type="predicted"/>
<keyword evidence="4" id="KW-1185">Reference proteome</keyword>
<evidence type="ECO:0000313" key="4">
    <source>
        <dbReference type="Proteomes" id="UP001209854"/>
    </source>
</evidence>
<dbReference type="Proteomes" id="UP001209854">
    <property type="component" value="Unassembled WGS sequence"/>
</dbReference>
<evidence type="ECO:0000256" key="2">
    <source>
        <dbReference type="SAM" id="MobiDB-lite"/>
    </source>
</evidence>
<protein>
    <submittedName>
        <fullName evidence="3">Uncharacterized protein</fullName>
    </submittedName>
</protein>
<feature type="compositionally biased region" description="Polar residues" evidence="2">
    <location>
        <begin position="1"/>
        <end position="14"/>
    </location>
</feature>
<keyword evidence="1" id="KW-0175">Coiled coil</keyword>
<feature type="coiled-coil region" evidence="1">
    <location>
        <begin position="135"/>
        <end position="162"/>
    </location>
</feature>
<gene>
    <name evidence="3" type="ORF">NX722_06315</name>
</gene>
<reference evidence="3 4" key="1">
    <citation type="submission" date="2022-10" db="EMBL/GenBank/DDBJ databases">
        <title>High-quality genome sequences of two octocoral-associated bacteria, Endozoicomonas euniceicola EF212 and Endozoicomonas gorgoniicola PS125.</title>
        <authorList>
            <person name="Chiou Y.-J."/>
            <person name="Chen Y.-H."/>
        </authorList>
    </citation>
    <scope>NUCLEOTIDE SEQUENCE [LARGE SCALE GENOMIC DNA]</scope>
    <source>
        <strain evidence="3 4">PS125</strain>
    </source>
</reference>
<dbReference type="RefSeq" id="WP_262567241.1">
    <property type="nucleotide sequence ID" value="NZ_JAPFCC010000001.1"/>
</dbReference>
<name>A0ABT3MT45_9GAMM</name>